<accession>A0A316D6F8</accession>
<dbReference type="Pfam" id="PF14006">
    <property type="entry name" value="YqzL"/>
    <property type="match status" value="1"/>
</dbReference>
<evidence type="ECO:0000256" key="1">
    <source>
        <dbReference type="SAM" id="MobiDB-lite"/>
    </source>
</evidence>
<gene>
    <name evidence="2" type="ORF">C7459_11563</name>
</gene>
<feature type="region of interest" description="Disordered" evidence="1">
    <location>
        <begin position="35"/>
        <end position="54"/>
    </location>
</feature>
<dbReference type="AlphaFoldDB" id="A0A316D6F8"/>
<reference evidence="2 3" key="1">
    <citation type="submission" date="2018-05" db="EMBL/GenBank/DDBJ databases">
        <title>Genomic Encyclopedia of Type Strains, Phase IV (KMG-IV): sequencing the most valuable type-strain genomes for metagenomic binning, comparative biology and taxonomic classification.</title>
        <authorList>
            <person name="Goeker M."/>
        </authorList>
    </citation>
    <scope>NUCLEOTIDE SEQUENCE [LARGE SCALE GENOMIC DNA]</scope>
    <source>
        <strain evidence="2 3">DSM 18773</strain>
    </source>
</reference>
<name>A0A316D6F8_9BACL</name>
<organism evidence="2 3">
    <name type="scientific">Tumebacillus permanentifrigoris</name>
    <dbReference type="NCBI Taxonomy" id="378543"/>
    <lineage>
        <taxon>Bacteria</taxon>
        <taxon>Bacillati</taxon>
        <taxon>Bacillota</taxon>
        <taxon>Bacilli</taxon>
        <taxon>Bacillales</taxon>
        <taxon>Alicyclobacillaceae</taxon>
        <taxon>Tumebacillus</taxon>
    </lineage>
</organism>
<dbReference type="EMBL" id="QGGL01000015">
    <property type="protein sequence ID" value="PWK08411.1"/>
    <property type="molecule type" value="Genomic_DNA"/>
</dbReference>
<dbReference type="Proteomes" id="UP000245634">
    <property type="component" value="Unassembled WGS sequence"/>
</dbReference>
<evidence type="ECO:0000313" key="3">
    <source>
        <dbReference type="Proteomes" id="UP000245634"/>
    </source>
</evidence>
<proteinExistence type="predicted"/>
<comment type="caution">
    <text evidence="2">The sequence shown here is derived from an EMBL/GenBank/DDBJ whole genome shotgun (WGS) entry which is preliminary data.</text>
</comment>
<sequence>MSCMRDFSWRYFESTGEIDAYLLYKEHQTICNSCSSSEDAEPVLNHSEGEPVAE</sequence>
<dbReference type="InterPro" id="IPR025617">
    <property type="entry name" value="YqzL"/>
</dbReference>
<protein>
    <submittedName>
        <fullName evidence="2">YqzL-like protein</fullName>
    </submittedName>
</protein>
<evidence type="ECO:0000313" key="2">
    <source>
        <dbReference type="EMBL" id="PWK08411.1"/>
    </source>
</evidence>
<keyword evidence="3" id="KW-1185">Reference proteome</keyword>